<dbReference type="GO" id="GO:0016020">
    <property type="term" value="C:membrane"/>
    <property type="evidence" value="ECO:0007669"/>
    <property type="project" value="InterPro"/>
</dbReference>
<dbReference type="Pfam" id="PF19406">
    <property type="entry name" value="PKD_5"/>
    <property type="match status" value="10"/>
</dbReference>
<feature type="domain" description="PKD-like" evidence="2">
    <location>
        <begin position="2098"/>
        <end position="2180"/>
    </location>
</feature>
<dbReference type="GO" id="GO:0005509">
    <property type="term" value="F:calcium ion binding"/>
    <property type="evidence" value="ECO:0007669"/>
    <property type="project" value="InterPro"/>
</dbReference>
<organism evidence="3 4">
    <name type="scientific">Algoriphagus antarcticus</name>
    <dbReference type="NCBI Taxonomy" id="238540"/>
    <lineage>
        <taxon>Bacteria</taxon>
        <taxon>Pseudomonadati</taxon>
        <taxon>Bacteroidota</taxon>
        <taxon>Cytophagia</taxon>
        <taxon>Cytophagales</taxon>
        <taxon>Cyclobacteriaceae</taxon>
        <taxon>Algoriphagus</taxon>
    </lineage>
</organism>
<feature type="domain" description="PKD-like" evidence="2">
    <location>
        <begin position="2469"/>
        <end position="2557"/>
    </location>
</feature>
<dbReference type="Pfam" id="PF05345">
    <property type="entry name" value="He_PIG"/>
    <property type="match status" value="3"/>
</dbReference>
<feature type="compositionally biased region" description="Gly residues" evidence="1">
    <location>
        <begin position="1095"/>
        <end position="1107"/>
    </location>
</feature>
<dbReference type="InterPro" id="IPR013783">
    <property type="entry name" value="Ig-like_fold"/>
</dbReference>
<dbReference type="Gene3D" id="2.60.40.10">
    <property type="entry name" value="Immunoglobulins"/>
    <property type="match status" value="5"/>
</dbReference>
<feature type="compositionally biased region" description="Low complexity" evidence="1">
    <location>
        <begin position="1108"/>
        <end position="1117"/>
    </location>
</feature>
<feature type="domain" description="PKD-like" evidence="2">
    <location>
        <begin position="1445"/>
        <end position="1510"/>
    </location>
</feature>
<dbReference type="RefSeq" id="WP_086540085.1">
    <property type="nucleotide sequence ID" value="NZ_MSSW01000007.1"/>
</dbReference>
<name>A0A3E0DV81_9BACT</name>
<feature type="compositionally biased region" description="Gly residues" evidence="1">
    <location>
        <begin position="3706"/>
        <end position="3723"/>
    </location>
</feature>
<dbReference type="InterPro" id="IPR015919">
    <property type="entry name" value="Cadherin-like_sf"/>
</dbReference>
<dbReference type="InterPro" id="IPR045828">
    <property type="entry name" value="PKD_Bacteroidetes"/>
</dbReference>
<feature type="domain" description="PKD-like" evidence="2">
    <location>
        <begin position="1712"/>
        <end position="1797"/>
    </location>
</feature>
<gene>
    <name evidence="3" type="ORF">C8N25_109112</name>
</gene>
<dbReference type="EMBL" id="QUNF01000009">
    <property type="protein sequence ID" value="REG88497.1"/>
    <property type="molecule type" value="Genomic_DNA"/>
</dbReference>
<protein>
    <submittedName>
        <fullName evidence="3">Putative Ig domain-containing protein</fullName>
    </submittedName>
</protein>
<feature type="region of interest" description="Disordered" evidence="1">
    <location>
        <begin position="2037"/>
        <end position="2059"/>
    </location>
</feature>
<accession>A0A3E0DV81</accession>
<feature type="domain" description="PKD-like" evidence="2">
    <location>
        <begin position="2566"/>
        <end position="2648"/>
    </location>
</feature>
<feature type="domain" description="PKD-like" evidence="2">
    <location>
        <begin position="2190"/>
        <end position="2272"/>
    </location>
</feature>
<feature type="domain" description="PKD-like" evidence="2">
    <location>
        <begin position="1999"/>
        <end position="2088"/>
    </location>
</feature>
<dbReference type="Proteomes" id="UP000256405">
    <property type="component" value="Unassembled WGS sequence"/>
</dbReference>
<dbReference type="SUPFAM" id="SSF49313">
    <property type="entry name" value="Cadherin-like"/>
    <property type="match status" value="2"/>
</dbReference>
<keyword evidence="4" id="KW-1185">Reference proteome</keyword>
<evidence type="ECO:0000256" key="1">
    <source>
        <dbReference type="SAM" id="MobiDB-lite"/>
    </source>
</evidence>
<reference evidence="3 4" key="1">
    <citation type="submission" date="2018-08" db="EMBL/GenBank/DDBJ databases">
        <title>Genomic Encyclopedia of Archaeal and Bacterial Type Strains, Phase II (KMG-II): from individual species to whole genera.</title>
        <authorList>
            <person name="Goeker M."/>
        </authorList>
    </citation>
    <scope>NUCLEOTIDE SEQUENCE [LARGE SCALE GENOMIC DNA]</scope>
    <source>
        <strain evidence="3 4">DSM 15986</strain>
    </source>
</reference>
<feature type="compositionally biased region" description="Low complexity" evidence="1">
    <location>
        <begin position="2037"/>
        <end position="2053"/>
    </location>
</feature>
<feature type="domain" description="PKD-like" evidence="2">
    <location>
        <begin position="1903"/>
        <end position="1991"/>
    </location>
</feature>
<comment type="caution">
    <text evidence="3">The sequence shown here is derived from an EMBL/GenBank/DDBJ whole genome shotgun (WGS) entry which is preliminary data.</text>
</comment>
<evidence type="ECO:0000313" key="4">
    <source>
        <dbReference type="Proteomes" id="UP000256405"/>
    </source>
</evidence>
<feature type="region of interest" description="Disordered" evidence="1">
    <location>
        <begin position="3671"/>
        <end position="3723"/>
    </location>
</feature>
<feature type="domain" description="PKD-like" evidence="2">
    <location>
        <begin position="2281"/>
        <end position="2371"/>
    </location>
</feature>
<evidence type="ECO:0000313" key="3">
    <source>
        <dbReference type="EMBL" id="REG88497.1"/>
    </source>
</evidence>
<feature type="region of interest" description="Disordered" evidence="1">
    <location>
        <begin position="1095"/>
        <end position="1122"/>
    </location>
</feature>
<sequence length="4040" mass="402444">MPFKETPNFHFSLFFTRFLAIRRLGMILFLIFGWGVSEGFGQIAFRGSSTNTSNGGSIIITAPATLQVGDLMIVNIAESDNDGATLGQGGYLAGWTTIASGVFASAGNDRWAVAWLYKIADAGDVANRNFGFDADNQAESIVGGIATFSGVDSSNPFDVIGNPYVGTGDDVISDEISPTVAGNALVMLAAIADNTTYADDGWNTNTPGPGVLQLTEIFEQTSTTSANLSVGAAWVLNPNTGNTGDGDAEMNGSQNDTYASILLALRPCNTTTGMLSGAQTICAGGTTTFTSTLSGGSWSTSSAAIATINSSTGVITGVSAGTASMTYTVTGTGGCANGTTTRTVTVTAPPSSLSYTINSPTYCAGQTITANSATSGGGAATSFSVSPALPAGLTFNTTTGQITGTPTTTVGLPAANYTVRATNSCGFTERVLNITITPAAPTGLSYTANGPLTYCASQPITPNNASTSGGGAATSFSVSPALPAGLTLNTTTGQITGTPTTVAGVATANYVVRATNSCGFNERTLNIRITPAAPTGLSYTSNGPLAYCVGQAITPNSTSTSGGGAATSFSVSPALPAGLTFNTTTGQITGTPTTTGGVPAANYTVTASNSCGSTTRVLNIRISTNTLTLTSAPATTAQIVCINTPITPITYATTNATGATFANLPLGVTGSWAGNVVTISGTPTEAKPALAYTVILTGGCETITTVGTIAVNPDNTITRTSAAATTAQTVCIDTPITPITYSTTDATGAIFTNLPTGVTGSWAGNVVTISGTPTVAGAALTYTVTLTGGCGAIITTGSIAVTPNNTLTLTSAAATSTQAVCINTAIVPITYMTTGATNAAVTNLPAGVTGTWAGDVVTISGTPTVAGAARTYTVTLTGGCSTSTTTGTIAVNPDPTINVGGALAAICQGATSAQMGGSVGGSATGGTWSGGAGTWTNANNPATATYTAGAGESGSITLTLTSSGGSCGTTFVTKTVTVNQTPTANEGAALAAICQAATSAAMGGNVGGGATGGTWSGGAGTWTNPTNPATATYTAGATESGSITLTLTTSGGSCGTTFITKTIAVNQNPTATVGPALAAICQGDTSAAMGGSIGGGTSGGTWSGGTGTWTNPTNPSSATYTAGASESGSITLTLTTSGGSCGTVNTTKTITVNPNPTANAGGDLAAICQSATSAAMGGSVGGGATGGTWSGGAGTWINATNPATATYTAGATESGSITLTLTSSGGSCGTVTAIKTIRVNPNPTANAGAALAAICQGGTSSAMGGSIGGGATGGTWSGGAGIWTNATNPATATYTAGISESGPITLTLTTSGGSCGTTFVTKTITVNQTPTANAGPDLAAICQGAASAAMGGSVGGGATSGTWSGGAGIWTNANNPSTATYTAGATESGSITLTLTTSGGSCGTTTATKTIIVNPTPAISNMITSVCTDGTFTIIPVNGTDGNVPAGTTYSWSAPVVTGGMTGGAAGSSATSISGTLRNTNNGAQTATYTVTPTTGSCTGTPFTVIITVNVATAINFPPDNTNRFKCFGDGFPPLSVGAIGGDLTYQWFSNTTQSNIGGTLIAGAESVSYAPPSAIEGITYYYVVVTGSCGTQTSAPSGEYTVNPSKTLITVDPSDVDQTVCLGDTFTTISALASGEGTINYQWYSNSNPTNSGGILIPGEINEDYTPLASSVGTSYYYVLASSDCGTVSTAVSGAFTVDPKPQINDMTDAVCSEAGFTVSPVDGTNGVVPAGTTYSWAIPAVSGGLSGGASGSGNSITGTLTNSTNTTQTATYTVTPITGTCPGATFTVTVTVDPKAAISNMTDMICSGEGFASTPGNGTNGLIPAGTTYSWPAPVVTGGLTGRASGSGESSITGILSNPTNIAQTATYTITPLSGSCAGPTFTLTVTVSPKPAITASTSSVCGDAAFTATPANGTNGVVPAGTTYAWLAPTVTGGLIGGTASIGSPTSITGTLSNPTNTAQTATYTVIPTSGSCKGPAFTVTVTVSPRPAVTNMVNAVCSGSGFTTTPINSTNGIVPAGTTYSWPAPVVTGSLTGGAASSSSPTSITGTLTNPTTSPQTATYTVTPITSSCAGTTFTVTVTVNPTPVLNSTLTPAAICSNSAFNYTPTSLTSGTAFTWTRAAVTGISNAAVTVAQSSNPNETLINTTASPVDVVYAYTITANGCSNTQNVTVRVNPIPTLNSTLTPVAICSNSAFTYTPSSLTSGATFTWTRAAVTGISNAAVTTAQSTNPNEILINTTANPVSVVYSYTTTANGCSNTQNVTVSVSPRPVVSNRTAAICSGSEFTISPANGSPTSATIVPTGTTYTWTVVDNPNVTGDLARGTPPTNISQTLVNTSAVIQTVTYTITPSVGGCTGPSFTATVTVNPTPILSSATAVTRCTNLSTSYTAISTTPSTTFSWTRAVAAGISNGAGSGASATANENLINTTANPVNVVYVYTLTANGCSNTQNVTVTVNPRPAITPITQAICSGETFTVSPVNGANDIVPAGTTFTWTVAPNGSVTGETNQATPQANISQLLTNSTTSVQTVVYTVTPTSGSCAGTPFTVTITVKPTPTVNAVSNQTLCNGLNTNAVNFTGNAVAGKVYTWTNDTPSIGLAASGTGNIPSFTSTNTGAAPVTATITVTPVANGCPGTPRNFTITVNPSPVVTLLADYCAVGGRVRLIASSNIPVTWAWSTSPSTSSTIDVDLAGSFTVTATSTAGCVTTATISVAQELVIDGSFTNFDPNNISFTTGNIYVANNPLVTNELTPEGLYGVGQSARDYHPNFWGIDHTNNAVGPRNLMIFNTLLPSTTVWQQEVNVQPNTEYYFSGWAMSINNASPFAELIFAVNGDELGISAALPTGPTNATEVNNNIYWRRFYGSWNSGAISGNINISIVNLQGSLSGNDFALDDISFGTLSTFLRLTSAVGTDSQTVCQNSPLTDITYTAGSGIAGPTVIGLPPGITTSWNGVTLRFNGSPTTAAIGTYNYTVSTTGNCVPAIATGTITVIPIHTITAGSNQTVCQNASIANITMTLGGGATGATVTGLPTGLTSSASGNTLTISGTPTVSGPFNYTVTTTGNTCATATATGTITVSPIHTITVGSNQTVCQNAAMGNITMTLGGGATGATVTGLPTGVNSSVSGTTLTISGTPTVSGPFNYTVTTTGNACTIATTNGTITVTPLNTVVAGTNQTVCINSAITTVTLATTGATGAIVTGLPAGVTGTWAGNVVTISGIPTASGSFNYTVTTTGGCLPATTTGTIIVTPNNTVTASTQQAVCINTSLSPTITHTTTGATGIVPQGGGVSYNLPNGVTASWNAGVLTISGTPTEEGIFNYSIPLTGGCGSVSATGTITISNPSYPISSISVVNPPFGTPPYTSTFTVFSPGFTLGTYTLIYSTSGINQVANQTLTATVTTAGQLTFSSLPYTTEGTTLLTILSIQKSTDLCPYFPSNNTATYGINCSSEYFKVNGEATFYVPTNVSEVTIQVFGDGLGGNTDSETMNVLPAGIIFIVFDGTDVFATEVSPTEPIAVRLAQAIVSTTGPNGRIVITYDCSTLPPCASVQDNGTQYTDSEGYTILRFDFAGPCAWAAPDGLDEFEVLVVGGGGGGGFGEAAGGGGGGAVVYQQYQGITMSGLPGLQGASFPLFVGDQGPGATTATQGGNGVASTFTGPDFDFSGGNSFVALTAAGGGGAGSSSANPTIRQGADGASGGGGAASGTDESAGGNGNVGTSGGDGIGETFGSSGAGGGGFSGLGLSGTYTAGNGTMAGGTGGMGEERTISGEAIYYGAGGGGTSSGATTNQSGIGGSSYLGSNGAQFYSGGSGTNNGFGQLATTYGSGGGAGRLGGSSGFPGVVYIRYPNFRILPVEYLYFNAKYNSFERAGDLTWATAKEWENDRFEIERSVNNVKEWEAISEVDGAGYSDKEVKYDYSDIKLPVAGGNIFYRLKQYDFDGDFTYSDTKSIKVEALPGTTHWRVFPNPTTGTPFNIDILDPSAYQDEPITLRIISATGQFETIQVSEMKQMGAQVSDWFTTRASGIYTIEIIWGAQREYHKVILRR</sequence>
<feature type="domain" description="PKD-like" evidence="2">
    <location>
        <begin position="1806"/>
        <end position="1894"/>
    </location>
</feature>
<proteinExistence type="predicted"/>
<evidence type="ECO:0000259" key="2">
    <source>
        <dbReference type="Pfam" id="PF19406"/>
    </source>
</evidence>
<dbReference type="OrthoDB" id="642696at2"/>